<gene>
    <name evidence="11 13" type="primary">nadD</name>
    <name evidence="13" type="ORF">Pla133_21360</name>
</gene>
<dbReference type="GO" id="GO:0005524">
    <property type="term" value="F:ATP binding"/>
    <property type="evidence" value="ECO:0007669"/>
    <property type="project" value="UniProtKB-KW"/>
</dbReference>
<dbReference type="EMBL" id="CP036287">
    <property type="protein sequence ID" value="QDU67058.1"/>
    <property type="molecule type" value="Genomic_DNA"/>
</dbReference>
<dbReference type="SUPFAM" id="SSF52374">
    <property type="entry name" value="Nucleotidylyl transferase"/>
    <property type="match status" value="1"/>
</dbReference>
<name>A0A518BJB5_9BACT</name>
<dbReference type="GO" id="GO:0004515">
    <property type="term" value="F:nicotinate-nucleotide adenylyltransferase activity"/>
    <property type="evidence" value="ECO:0007669"/>
    <property type="project" value="UniProtKB-UniRule"/>
</dbReference>
<dbReference type="InterPro" id="IPR004821">
    <property type="entry name" value="Cyt_trans-like"/>
</dbReference>
<dbReference type="NCBIfam" id="TIGR00125">
    <property type="entry name" value="cyt_tran_rel"/>
    <property type="match status" value="1"/>
</dbReference>
<dbReference type="EC" id="2.7.7.18" evidence="11"/>
<evidence type="ECO:0000256" key="5">
    <source>
        <dbReference type="ARBA" id="ARBA00022679"/>
    </source>
</evidence>
<keyword evidence="7 11" id="KW-0547">Nucleotide-binding</keyword>
<proteinExistence type="inferred from homology"/>
<comment type="catalytic activity">
    <reaction evidence="10 11">
        <text>nicotinate beta-D-ribonucleotide + ATP + H(+) = deamido-NAD(+) + diphosphate</text>
        <dbReference type="Rhea" id="RHEA:22860"/>
        <dbReference type="ChEBI" id="CHEBI:15378"/>
        <dbReference type="ChEBI" id="CHEBI:30616"/>
        <dbReference type="ChEBI" id="CHEBI:33019"/>
        <dbReference type="ChEBI" id="CHEBI:57502"/>
        <dbReference type="ChEBI" id="CHEBI:58437"/>
        <dbReference type="EC" id="2.7.7.18"/>
    </reaction>
</comment>
<evidence type="ECO:0000256" key="11">
    <source>
        <dbReference type="HAMAP-Rule" id="MF_00244"/>
    </source>
</evidence>
<dbReference type="PANTHER" id="PTHR39321:SF3">
    <property type="entry name" value="PHOSPHOPANTETHEINE ADENYLYLTRANSFERASE"/>
    <property type="match status" value="1"/>
</dbReference>
<dbReference type="KEGG" id="pbap:Pla133_21360"/>
<keyword evidence="6 11" id="KW-0548">Nucleotidyltransferase</keyword>
<evidence type="ECO:0000256" key="6">
    <source>
        <dbReference type="ARBA" id="ARBA00022695"/>
    </source>
</evidence>
<keyword evidence="8 11" id="KW-0067">ATP-binding</keyword>
<keyword evidence="4 11" id="KW-0662">Pyridine nucleotide biosynthesis</keyword>
<dbReference type="PANTHER" id="PTHR39321">
    <property type="entry name" value="NICOTINATE-NUCLEOTIDE ADENYLYLTRANSFERASE-RELATED"/>
    <property type="match status" value="1"/>
</dbReference>
<evidence type="ECO:0000313" key="13">
    <source>
        <dbReference type="EMBL" id="QDU67058.1"/>
    </source>
</evidence>
<dbReference type="Pfam" id="PF01467">
    <property type="entry name" value="CTP_transf_like"/>
    <property type="match status" value="1"/>
</dbReference>
<comment type="similarity">
    <text evidence="3 11">Belongs to the NadD family.</text>
</comment>
<evidence type="ECO:0000259" key="12">
    <source>
        <dbReference type="Pfam" id="PF01467"/>
    </source>
</evidence>
<comment type="pathway">
    <text evidence="2 11">Cofactor biosynthesis; NAD(+) biosynthesis; deamido-NAD(+) from nicotinate D-ribonucleotide: step 1/1.</text>
</comment>
<evidence type="ECO:0000256" key="1">
    <source>
        <dbReference type="ARBA" id="ARBA00002324"/>
    </source>
</evidence>
<keyword evidence="9 11" id="KW-0520">NAD</keyword>
<evidence type="ECO:0000256" key="10">
    <source>
        <dbReference type="ARBA" id="ARBA00048721"/>
    </source>
</evidence>
<comment type="function">
    <text evidence="1 11">Catalyzes the reversible adenylation of nicotinate mononucleotide (NaMN) to nicotinic acid adenine dinucleotide (NaAD).</text>
</comment>
<evidence type="ECO:0000256" key="7">
    <source>
        <dbReference type="ARBA" id="ARBA00022741"/>
    </source>
</evidence>
<accession>A0A518BJB5</accession>
<organism evidence="13 14">
    <name type="scientific">Engelhardtia mirabilis</name>
    <dbReference type="NCBI Taxonomy" id="2528011"/>
    <lineage>
        <taxon>Bacteria</taxon>
        <taxon>Pseudomonadati</taxon>
        <taxon>Planctomycetota</taxon>
        <taxon>Planctomycetia</taxon>
        <taxon>Planctomycetia incertae sedis</taxon>
        <taxon>Engelhardtia</taxon>
    </lineage>
</organism>
<evidence type="ECO:0000256" key="8">
    <source>
        <dbReference type="ARBA" id="ARBA00022840"/>
    </source>
</evidence>
<keyword evidence="5 11" id="KW-0808">Transferase</keyword>
<dbReference type="InterPro" id="IPR014729">
    <property type="entry name" value="Rossmann-like_a/b/a_fold"/>
</dbReference>
<dbReference type="RefSeq" id="WP_419192341.1">
    <property type="nucleotide sequence ID" value="NZ_CP036287.1"/>
</dbReference>
<sequence>MTTCKPDDGRGAEALAAYASLSNQARAARRLGLFGGSFDPVHQGHLDVGKAAREALGLDHVVFVPAALSPHKTGLPPEPGSARVELLRRALGSVETASWASIWTVELLRRPPSYTVLTLDDLGAARPGAGQPWLILGEDNLAGLPSWRRVGELLERSRPIVVQRSPGTDLVAAVEALELDPQAVSRLLEGMVPLELPSPYSSTAVREALELGRDPGSALPPGVWDAIVELGLYGQARGR</sequence>
<protein>
    <recommendedName>
        <fullName evidence="11">Probable nicotinate-nucleotide adenylyltransferase</fullName>
        <ecNumber evidence="11">2.7.7.18</ecNumber>
    </recommendedName>
    <alternativeName>
        <fullName evidence="11">Deamido-NAD(+) diphosphorylase</fullName>
    </alternativeName>
    <alternativeName>
        <fullName evidence="11">Deamido-NAD(+) pyrophosphorylase</fullName>
    </alternativeName>
    <alternativeName>
        <fullName evidence="11">Nicotinate mononucleotide adenylyltransferase</fullName>
        <shortName evidence="11">NaMN adenylyltransferase</shortName>
    </alternativeName>
</protein>
<evidence type="ECO:0000256" key="9">
    <source>
        <dbReference type="ARBA" id="ARBA00023027"/>
    </source>
</evidence>
<dbReference type="UniPathway" id="UPA00253">
    <property type="reaction ID" value="UER00332"/>
</dbReference>
<feature type="domain" description="Cytidyltransferase-like" evidence="12">
    <location>
        <begin position="33"/>
        <end position="207"/>
    </location>
</feature>
<dbReference type="AlphaFoldDB" id="A0A518BJB5"/>
<keyword evidence="14" id="KW-1185">Reference proteome</keyword>
<dbReference type="GO" id="GO:0009435">
    <property type="term" value="P:NAD+ biosynthetic process"/>
    <property type="evidence" value="ECO:0007669"/>
    <property type="project" value="UniProtKB-UniRule"/>
</dbReference>
<evidence type="ECO:0000313" key="14">
    <source>
        <dbReference type="Proteomes" id="UP000316921"/>
    </source>
</evidence>
<evidence type="ECO:0000256" key="4">
    <source>
        <dbReference type="ARBA" id="ARBA00022642"/>
    </source>
</evidence>
<dbReference type="Gene3D" id="3.40.50.620">
    <property type="entry name" value="HUPs"/>
    <property type="match status" value="1"/>
</dbReference>
<dbReference type="HAMAP" id="MF_00244">
    <property type="entry name" value="NaMN_adenylyltr"/>
    <property type="match status" value="1"/>
</dbReference>
<reference evidence="13 14" key="1">
    <citation type="submission" date="2019-02" db="EMBL/GenBank/DDBJ databases">
        <title>Deep-cultivation of Planctomycetes and their phenomic and genomic characterization uncovers novel biology.</title>
        <authorList>
            <person name="Wiegand S."/>
            <person name="Jogler M."/>
            <person name="Boedeker C."/>
            <person name="Pinto D."/>
            <person name="Vollmers J."/>
            <person name="Rivas-Marin E."/>
            <person name="Kohn T."/>
            <person name="Peeters S.H."/>
            <person name="Heuer A."/>
            <person name="Rast P."/>
            <person name="Oberbeckmann S."/>
            <person name="Bunk B."/>
            <person name="Jeske O."/>
            <person name="Meyerdierks A."/>
            <person name="Storesund J.E."/>
            <person name="Kallscheuer N."/>
            <person name="Luecker S."/>
            <person name="Lage O.M."/>
            <person name="Pohl T."/>
            <person name="Merkel B.J."/>
            <person name="Hornburger P."/>
            <person name="Mueller R.-W."/>
            <person name="Bruemmer F."/>
            <person name="Labrenz M."/>
            <person name="Spormann A.M."/>
            <person name="Op den Camp H."/>
            <person name="Overmann J."/>
            <person name="Amann R."/>
            <person name="Jetten M.S.M."/>
            <person name="Mascher T."/>
            <person name="Medema M.H."/>
            <person name="Devos D.P."/>
            <person name="Kaster A.-K."/>
            <person name="Ovreas L."/>
            <person name="Rohde M."/>
            <person name="Galperin M.Y."/>
            <person name="Jogler C."/>
        </authorList>
    </citation>
    <scope>NUCLEOTIDE SEQUENCE [LARGE SCALE GENOMIC DNA]</scope>
    <source>
        <strain evidence="13 14">Pla133</strain>
    </source>
</reference>
<evidence type="ECO:0000256" key="2">
    <source>
        <dbReference type="ARBA" id="ARBA00005019"/>
    </source>
</evidence>
<dbReference type="CDD" id="cd02165">
    <property type="entry name" value="NMNAT"/>
    <property type="match status" value="1"/>
</dbReference>
<dbReference type="InterPro" id="IPR005248">
    <property type="entry name" value="NadD/NMNAT"/>
</dbReference>
<dbReference type="Proteomes" id="UP000316921">
    <property type="component" value="Chromosome"/>
</dbReference>
<evidence type="ECO:0000256" key="3">
    <source>
        <dbReference type="ARBA" id="ARBA00009014"/>
    </source>
</evidence>